<evidence type="ECO:0000259" key="3">
    <source>
        <dbReference type="Pfam" id="PF12804"/>
    </source>
</evidence>
<dbReference type="PANTHER" id="PTHR43584">
    <property type="entry name" value="NUCLEOTIDYL TRANSFERASE"/>
    <property type="match status" value="1"/>
</dbReference>
<dbReference type="InterPro" id="IPR029044">
    <property type="entry name" value="Nucleotide-diphossugar_trans"/>
</dbReference>
<protein>
    <recommendedName>
        <fullName evidence="3">MobA-like NTP transferase domain-containing protein</fullName>
    </recommendedName>
</protein>
<evidence type="ECO:0000256" key="1">
    <source>
        <dbReference type="ARBA" id="ARBA00022679"/>
    </source>
</evidence>
<dbReference type="InterPro" id="IPR050065">
    <property type="entry name" value="GlmU-like"/>
</dbReference>
<evidence type="ECO:0000313" key="5">
    <source>
        <dbReference type="Proteomes" id="UP000177996"/>
    </source>
</evidence>
<gene>
    <name evidence="4" type="ORF">A3D65_00720</name>
</gene>
<dbReference type="PANTHER" id="PTHR43584:SF8">
    <property type="entry name" value="N-ACETYLMURAMATE ALPHA-1-PHOSPHATE URIDYLYLTRANSFERASE"/>
    <property type="match status" value="1"/>
</dbReference>
<reference evidence="4 5" key="1">
    <citation type="journal article" date="2016" name="Nat. Commun.">
        <title>Thousands of microbial genomes shed light on interconnected biogeochemical processes in an aquifer system.</title>
        <authorList>
            <person name="Anantharaman K."/>
            <person name="Brown C.T."/>
            <person name="Hug L.A."/>
            <person name="Sharon I."/>
            <person name="Castelle C.J."/>
            <person name="Probst A.J."/>
            <person name="Thomas B.C."/>
            <person name="Singh A."/>
            <person name="Wilkins M.J."/>
            <person name="Karaoz U."/>
            <person name="Brodie E.L."/>
            <person name="Williams K.H."/>
            <person name="Hubbard S.S."/>
            <person name="Banfield J.F."/>
        </authorList>
    </citation>
    <scope>NUCLEOTIDE SEQUENCE [LARGE SCALE GENOMIC DNA]</scope>
</reference>
<proteinExistence type="predicted"/>
<feature type="domain" description="MobA-like NTP transferase" evidence="3">
    <location>
        <begin position="4"/>
        <end position="125"/>
    </location>
</feature>
<dbReference type="STRING" id="1798661.A3D65_00720"/>
<dbReference type="Proteomes" id="UP000177996">
    <property type="component" value="Unassembled WGS sequence"/>
</dbReference>
<evidence type="ECO:0000313" key="4">
    <source>
        <dbReference type="EMBL" id="OGZ07199.1"/>
    </source>
</evidence>
<dbReference type="AlphaFoldDB" id="A0A1G2D0P1"/>
<dbReference type="Pfam" id="PF12804">
    <property type="entry name" value="NTP_transf_3"/>
    <property type="match status" value="1"/>
</dbReference>
<sequence>MKTAIILAAGRGMRLGSLTEKTPKCLLRVGGLPILHHQLSALEKNGVMEAVVVVGFMAETIRDYMNVHFSHLKSRFVLNTNFASTNTLYSLALAARNVQEGTEVLLLNGDVVFDREVIRRLIDADLTKSYIAANRNRCGEEEVKIRLAKNGTIALLNKKINPAEALGEGIGINKFSPSFWKALTNNLFELQNDFSHEYFEYAIEKTILAGEKIHPLDVSDLAAVEVDFLEDLEKARSFFIA</sequence>
<keyword evidence="1" id="KW-0808">Transferase</keyword>
<evidence type="ECO:0000256" key="2">
    <source>
        <dbReference type="ARBA" id="ARBA00022695"/>
    </source>
</evidence>
<dbReference type="CDD" id="cd02523">
    <property type="entry name" value="PC_cytidylyltransferase"/>
    <property type="match status" value="1"/>
</dbReference>
<dbReference type="EMBL" id="MHLL01000066">
    <property type="protein sequence ID" value="OGZ07199.1"/>
    <property type="molecule type" value="Genomic_DNA"/>
</dbReference>
<dbReference type="SUPFAM" id="SSF53448">
    <property type="entry name" value="Nucleotide-diphospho-sugar transferases"/>
    <property type="match status" value="1"/>
</dbReference>
<accession>A0A1G2D0P1</accession>
<dbReference type="Gene3D" id="3.90.550.10">
    <property type="entry name" value="Spore Coat Polysaccharide Biosynthesis Protein SpsA, Chain A"/>
    <property type="match status" value="1"/>
</dbReference>
<dbReference type="InterPro" id="IPR025877">
    <property type="entry name" value="MobA-like_NTP_Trfase"/>
</dbReference>
<keyword evidence="2" id="KW-0548">Nucleotidyltransferase</keyword>
<comment type="caution">
    <text evidence="4">The sequence shown here is derived from an EMBL/GenBank/DDBJ whole genome shotgun (WGS) entry which is preliminary data.</text>
</comment>
<organism evidence="4 5">
    <name type="scientific">Candidatus Lloydbacteria bacterium RIFCSPHIGHO2_02_FULL_50_13</name>
    <dbReference type="NCBI Taxonomy" id="1798661"/>
    <lineage>
        <taxon>Bacteria</taxon>
        <taxon>Candidatus Lloydiibacteriota</taxon>
    </lineage>
</organism>
<dbReference type="GO" id="GO:0016779">
    <property type="term" value="F:nucleotidyltransferase activity"/>
    <property type="evidence" value="ECO:0007669"/>
    <property type="project" value="UniProtKB-KW"/>
</dbReference>
<name>A0A1G2D0P1_9BACT</name>